<gene>
    <name evidence="2" type="ORF">AAHA92_13835</name>
</gene>
<comment type="caution">
    <text evidence="2">The sequence shown here is derived from an EMBL/GenBank/DDBJ whole genome shotgun (WGS) entry which is preliminary data.</text>
</comment>
<sequence length="202" mass="23159">MGLGLGVEDHHEPRSTPKLSLSRLPCKPKHPIQMLTPPLHPSLSIPFQWEEAPGRPRFPIPARADVEAAARTSCFDLDLPPRLLLHDDPELTMTPSPPALSGGASLFACWTFSFRGSGRFRRLGTSSCGGSRRRWRRCFELRKEERGAFDLSQTLGDFFMSEKNKVHKMARHRRVRSLFTINSNLLDIYARFKQAIPWRRRR</sequence>
<evidence type="ECO:0000313" key="2">
    <source>
        <dbReference type="EMBL" id="KAL1553121.1"/>
    </source>
</evidence>
<dbReference type="EMBL" id="JBEAFC010000006">
    <property type="protein sequence ID" value="KAL1553121.1"/>
    <property type="molecule type" value="Genomic_DNA"/>
</dbReference>
<dbReference type="PANTHER" id="PTHR34371">
    <property type="entry name" value="OS01G0551000 PROTEIN"/>
    <property type="match status" value="1"/>
</dbReference>
<dbReference type="AlphaFoldDB" id="A0ABD1HDN5"/>
<dbReference type="Proteomes" id="UP001567538">
    <property type="component" value="Unassembled WGS sequence"/>
</dbReference>
<keyword evidence="3" id="KW-1185">Reference proteome</keyword>
<protein>
    <submittedName>
        <fullName evidence="2">Uncharacterized protein</fullName>
    </submittedName>
</protein>
<organism evidence="2 3">
    <name type="scientific">Salvia divinorum</name>
    <name type="common">Maria pastora</name>
    <name type="synonym">Diviner's sage</name>
    <dbReference type="NCBI Taxonomy" id="28513"/>
    <lineage>
        <taxon>Eukaryota</taxon>
        <taxon>Viridiplantae</taxon>
        <taxon>Streptophyta</taxon>
        <taxon>Embryophyta</taxon>
        <taxon>Tracheophyta</taxon>
        <taxon>Spermatophyta</taxon>
        <taxon>Magnoliopsida</taxon>
        <taxon>eudicotyledons</taxon>
        <taxon>Gunneridae</taxon>
        <taxon>Pentapetalae</taxon>
        <taxon>asterids</taxon>
        <taxon>lamiids</taxon>
        <taxon>Lamiales</taxon>
        <taxon>Lamiaceae</taxon>
        <taxon>Nepetoideae</taxon>
        <taxon>Mentheae</taxon>
        <taxon>Salviinae</taxon>
        <taxon>Salvia</taxon>
        <taxon>Salvia subgen. Calosphace</taxon>
    </lineage>
</organism>
<dbReference type="PANTHER" id="PTHR34371:SF6">
    <property type="entry name" value="MEMBRANE-ASSOCIATED KINASE REGULATOR 6"/>
    <property type="match status" value="1"/>
</dbReference>
<name>A0ABD1HDN5_SALDI</name>
<proteinExistence type="predicted"/>
<evidence type="ECO:0000256" key="1">
    <source>
        <dbReference type="SAM" id="MobiDB-lite"/>
    </source>
</evidence>
<accession>A0ABD1HDN5</accession>
<reference evidence="2 3" key="1">
    <citation type="submission" date="2024-06" db="EMBL/GenBank/DDBJ databases">
        <title>A chromosome level genome sequence of Diviner's sage (Salvia divinorum).</title>
        <authorList>
            <person name="Ford S.A."/>
            <person name="Ro D.-K."/>
            <person name="Ness R.W."/>
            <person name="Phillips M.A."/>
        </authorList>
    </citation>
    <scope>NUCLEOTIDE SEQUENCE [LARGE SCALE GENOMIC DNA]</scope>
    <source>
        <strain evidence="2">SAF-2024a</strain>
        <tissue evidence="2">Leaf</tissue>
    </source>
</reference>
<feature type="region of interest" description="Disordered" evidence="1">
    <location>
        <begin position="1"/>
        <end position="23"/>
    </location>
</feature>
<evidence type="ECO:0000313" key="3">
    <source>
        <dbReference type="Proteomes" id="UP001567538"/>
    </source>
</evidence>